<dbReference type="EMBL" id="KZ826322">
    <property type="protein sequence ID" value="PYI10365.1"/>
    <property type="molecule type" value="Genomic_DNA"/>
</dbReference>
<dbReference type="AlphaFoldDB" id="A0A319ERJ2"/>
<proteinExistence type="predicted"/>
<protein>
    <submittedName>
        <fullName evidence="2">Uncharacterized protein</fullName>
    </submittedName>
</protein>
<evidence type="ECO:0000313" key="2">
    <source>
        <dbReference type="EMBL" id="PYI10365.1"/>
    </source>
</evidence>
<dbReference type="Proteomes" id="UP000248423">
    <property type="component" value="Unassembled WGS sequence"/>
</dbReference>
<evidence type="ECO:0000256" key="1">
    <source>
        <dbReference type="SAM" id="MobiDB-lite"/>
    </source>
</evidence>
<reference evidence="2 3" key="1">
    <citation type="submission" date="2018-02" db="EMBL/GenBank/DDBJ databases">
        <title>The genomes of Aspergillus section Nigri reveals drivers in fungal speciation.</title>
        <authorList>
            <consortium name="DOE Joint Genome Institute"/>
            <person name="Vesth T.C."/>
            <person name="Nybo J."/>
            <person name="Theobald S."/>
            <person name="Brandl J."/>
            <person name="Frisvad J.C."/>
            <person name="Nielsen K.F."/>
            <person name="Lyhne E.K."/>
            <person name="Kogle M.E."/>
            <person name="Kuo A."/>
            <person name="Riley R."/>
            <person name="Clum A."/>
            <person name="Nolan M."/>
            <person name="Lipzen A."/>
            <person name="Salamov A."/>
            <person name="Henrissat B."/>
            <person name="Wiebenga A."/>
            <person name="De vries R.P."/>
            <person name="Grigoriev I.V."/>
            <person name="Mortensen U.H."/>
            <person name="Andersen M.R."/>
            <person name="Baker S.E."/>
        </authorList>
    </citation>
    <scope>NUCLEOTIDE SEQUENCE [LARGE SCALE GENOMIC DNA]</scope>
    <source>
        <strain evidence="2 3">CBS 121057</strain>
    </source>
</reference>
<name>A0A319ERJ2_ASPSB</name>
<organism evidence="2 3">
    <name type="scientific">Aspergillus sclerotiicarbonarius (strain CBS 121057 / IBT 28362)</name>
    <dbReference type="NCBI Taxonomy" id="1448318"/>
    <lineage>
        <taxon>Eukaryota</taxon>
        <taxon>Fungi</taxon>
        <taxon>Dikarya</taxon>
        <taxon>Ascomycota</taxon>
        <taxon>Pezizomycotina</taxon>
        <taxon>Eurotiomycetes</taxon>
        <taxon>Eurotiomycetidae</taxon>
        <taxon>Eurotiales</taxon>
        <taxon>Aspergillaceae</taxon>
        <taxon>Aspergillus</taxon>
        <taxon>Aspergillus subgen. Circumdati</taxon>
    </lineage>
</organism>
<gene>
    <name evidence="2" type="ORF">BO78DRAFT_467165</name>
</gene>
<feature type="region of interest" description="Disordered" evidence="1">
    <location>
        <begin position="54"/>
        <end position="105"/>
    </location>
</feature>
<dbReference type="VEuPathDB" id="FungiDB:BO78DRAFT_467165"/>
<sequence>MAGLAMCVPGADGEGRRKLLDSCTGPGLGFHRFHRPTVRVCGQGLPSLSRLVSPMRDESAPNAGGRRILAPTDGFQPIRAPTESGPSMPSESLASEPPAPRATQPGFWGRCNVKAFKSINPSPSLLWPYAELVPLHALAGASKQHPPPLPSPRVLYKAGVELRVHFSERAL</sequence>
<accession>A0A319ERJ2</accession>
<feature type="compositionally biased region" description="Low complexity" evidence="1">
    <location>
        <begin position="86"/>
        <end position="96"/>
    </location>
</feature>
<keyword evidence="3" id="KW-1185">Reference proteome</keyword>
<evidence type="ECO:0000313" key="3">
    <source>
        <dbReference type="Proteomes" id="UP000248423"/>
    </source>
</evidence>
<dbReference type="OrthoDB" id="10614390at2759"/>